<dbReference type="InterPro" id="IPR001772">
    <property type="entry name" value="KA1_dom"/>
</dbReference>
<comment type="catalytic activity">
    <reaction evidence="7">
        <text>L-threonyl-[protein] + ATP = O-phospho-L-threonyl-[protein] + ADP + H(+)</text>
        <dbReference type="Rhea" id="RHEA:46608"/>
        <dbReference type="Rhea" id="RHEA-COMP:11060"/>
        <dbReference type="Rhea" id="RHEA-COMP:11605"/>
        <dbReference type="ChEBI" id="CHEBI:15378"/>
        <dbReference type="ChEBI" id="CHEBI:30013"/>
        <dbReference type="ChEBI" id="CHEBI:30616"/>
        <dbReference type="ChEBI" id="CHEBI:61977"/>
        <dbReference type="ChEBI" id="CHEBI:456216"/>
        <dbReference type="EC" id="2.7.11.1"/>
    </reaction>
</comment>
<feature type="domain" description="KA1" evidence="10">
    <location>
        <begin position="260"/>
        <end position="309"/>
    </location>
</feature>
<proteinExistence type="predicted"/>
<evidence type="ECO:0000313" key="12">
    <source>
        <dbReference type="Proteomes" id="UP000501346"/>
    </source>
</evidence>
<keyword evidence="4" id="KW-0547">Nucleotide-binding</keyword>
<evidence type="ECO:0000256" key="7">
    <source>
        <dbReference type="ARBA" id="ARBA00047899"/>
    </source>
</evidence>
<gene>
    <name evidence="11" type="primary">KIN2_3</name>
    <name evidence="11" type="ORF">GRS66_009329</name>
</gene>
<evidence type="ECO:0000256" key="4">
    <source>
        <dbReference type="ARBA" id="ARBA00022741"/>
    </source>
</evidence>
<keyword evidence="6" id="KW-0067">ATP-binding</keyword>
<dbReference type="AlphaFoldDB" id="A0A6C1EBQ0"/>
<evidence type="ECO:0000256" key="1">
    <source>
        <dbReference type="ARBA" id="ARBA00012513"/>
    </source>
</evidence>
<dbReference type="Gene3D" id="3.30.310.80">
    <property type="entry name" value="Kinase associated domain 1, KA1"/>
    <property type="match status" value="1"/>
</dbReference>
<feature type="region of interest" description="Disordered" evidence="9">
    <location>
        <begin position="159"/>
        <end position="219"/>
    </location>
</feature>
<feature type="compositionally biased region" description="Low complexity" evidence="9">
    <location>
        <begin position="161"/>
        <end position="175"/>
    </location>
</feature>
<comment type="catalytic activity">
    <reaction evidence="8">
        <text>L-seryl-[protein] + ATP = O-phospho-L-seryl-[protein] + ADP + H(+)</text>
        <dbReference type="Rhea" id="RHEA:17989"/>
        <dbReference type="Rhea" id="RHEA-COMP:9863"/>
        <dbReference type="Rhea" id="RHEA-COMP:11604"/>
        <dbReference type="ChEBI" id="CHEBI:15378"/>
        <dbReference type="ChEBI" id="CHEBI:29999"/>
        <dbReference type="ChEBI" id="CHEBI:30616"/>
        <dbReference type="ChEBI" id="CHEBI:83421"/>
        <dbReference type="ChEBI" id="CHEBI:456216"/>
        <dbReference type="EC" id="2.7.11.1"/>
    </reaction>
</comment>
<keyword evidence="12" id="KW-1185">Reference proteome</keyword>
<evidence type="ECO:0000313" key="11">
    <source>
        <dbReference type="EMBL" id="QID86692.1"/>
    </source>
</evidence>
<dbReference type="EMBL" id="CP049009">
    <property type="protein sequence ID" value="QID86692.1"/>
    <property type="molecule type" value="Genomic_DNA"/>
</dbReference>
<dbReference type="InterPro" id="IPR028375">
    <property type="entry name" value="KA1/Ssp2_C"/>
</dbReference>
<dbReference type="EC" id="2.7.11.1" evidence="1"/>
<evidence type="ECO:0000256" key="8">
    <source>
        <dbReference type="ARBA" id="ARBA00048679"/>
    </source>
</evidence>
<sequence length="309" mass="34232">MTNDNGFLGEANNERYNPGNRNFLAVPENSMVHNDNKIDDVSNGPFPIYVQEFTEKQILEEASRAPPGSMPSIDYPKSMFLKGFFSVQTTSSKPLPIVRHNIISVLTRMKIEFKEVKGGFICVQQRPPIATSVVPAITTSDVGYDSGKSVNLQTSLDNQLSSSYHSSTSTASRSSSIRRQGSYKRGQSGIPLTPLAGSTHQRNSSIPMSPISGSQSNGISEELSSASLEYIQQQDDILTTSRVQNINDINGQFEQNNVYDNKERPPIRFEIHIVKVRIVGLAGVHFKKVSGNTWLYKELASYILKELNL</sequence>
<evidence type="ECO:0000256" key="2">
    <source>
        <dbReference type="ARBA" id="ARBA00022527"/>
    </source>
</evidence>
<keyword evidence="3" id="KW-0808">Transferase</keyword>
<accession>A0A6C1EBQ0</accession>
<dbReference type="GO" id="GO:0004674">
    <property type="term" value="F:protein serine/threonine kinase activity"/>
    <property type="evidence" value="ECO:0007669"/>
    <property type="project" value="UniProtKB-KW"/>
</dbReference>
<name>A0A6C1EBQ0_SACPS</name>
<evidence type="ECO:0000256" key="5">
    <source>
        <dbReference type="ARBA" id="ARBA00022777"/>
    </source>
</evidence>
<protein>
    <recommendedName>
        <fullName evidence="1">non-specific serine/threonine protein kinase</fullName>
        <ecNumber evidence="1">2.7.11.1</ecNumber>
    </recommendedName>
</protein>
<dbReference type="Pfam" id="PF02149">
    <property type="entry name" value="KA1"/>
    <property type="match status" value="1"/>
</dbReference>
<dbReference type="SUPFAM" id="SSF103243">
    <property type="entry name" value="KA1-like"/>
    <property type="match status" value="1"/>
</dbReference>
<dbReference type="Proteomes" id="UP000501346">
    <property type="component" value="Chromosome SeXII"/>
</dbReference>
<keyword evidence="2" id="KW-0723">Serine/threonine-protein kinase</keyword>
<evidence type="ECO:0000259" key="10">
    <source>
        <dbReference type="PROSITE" id="PS50032"/>
    </source>
</evidence>
<organism evidence="11 12">
    <name type="scientific">Saccharomyces pastorianus</name>
    <name type="common">Lager yeast</name>
    <name type="synonym">Saccharomyces cerevisiae x Saccharomyces eubayanus</name>
    <dbReference type="NCBI Taxonomy" id="27292"/>
    <lineage>
        <taxon>Eukaryota</taxon>
        <taxon>Fungi</taxon>
        <taxon>Dikarya</taxon>
        <taxon>Ascomycota</taxon>
        <taxon>Saccharomycotina</taxon>
        <taxon>Saccharomycetes</taxon>
        <taxon>Saccharomycetales</taxon>
        <taxon>Saccharomycetaceae</taxon>
        <taxon>Saccharomyces</taxon>
    </lineage>
</organism>
<dbReference type="GO" id="GO:0005524">
    <property type="term" value="F:ATP binding"/>
    <property type="evidence" value="ECO:0007669"/>
    <property type="project" value="UniProtKB-KW"/>
</dbReference>
<keyword evidence="5 11" id="KW-0418">Kinase</keyword>
<feature type="compositionally biased region" description="Polar residues" evidence="9">
    <location>
        <begin position="196"/>
        <end position="219"/>
    </location>
</feature>
<reference evidence="11 12" key="1">
    <citation type="journal article" date="2019" name="BMC Genomics">
        <title>Chromosome level assembly and comparative genome analysis confirm lager-brewing yeasts originated from a single hybridization.</title>
        <authorList>
            <person name="Salazar A.N."/>
            <person name="Gorter de Vries A.R."/>
            <person name="van den Broek M."/>
            <person name="Brouwers N."/>
            <person name="de la Torre Cortes P."/>
            <person name="Kuijpers N.G.A."/>
            <person name="Daran J.G."/>
            <person name="Abeel T."/>
        </authorList>
    </citation>
    <scope>NUCLEOTIDE SEQUENCE [LARGE SCALE GENOMIC DNA]</scope>
    <source>
        <strain evidence="11 12">CBS 1483</strain>
    </source>
</reference>
<evidence type="ECO:0000256" key="6">
    <source>
        <dbReference type="ARBA" id="ARBA00022840"/>
    </source>
</evidence>
<evidence type="ECO:0000256" key="9">
    <source>
        <dbReference type="SAM" id="MobiDB-lite"/>
    </source>
</evidence>
<evidence type="ECO:0000256" key="3">
    <source>
        <dbReference type="ARBA" id="ARBA00022679"/>
    </source>
</evidence>
<dbReference type="PROSITE" id="PS50032">
    <property type="entry name" value="KA1"/>
    <property type="match status" value="1"/>
</dbReference>
<dbReference type="OrthoDB" id="1928777at2759"/>